<sequence>MTRMLTATATASAAAALLLSLTACGGEASESTKEVTAKVKCHSAIMREVLDTDYDDFSDTRVTKFGDAWKVSGSVTGRNAFGGPVQQRFVCTVEWDSAANDAKVIDTQLL</sequence>
<dbReference type="RefSeq" id="WP_382362271.1">
    <property type="nucleotide sequence ID" value="NZ_JBHLWV010000016.1"/>
</dbReference>
<dbReference type="EMBL" id="JBHLWV010000016">
    <property type="protein sequence ID" value="MFC0314463.1"/>
    <property type="molecule type" value="Genomic_DNA"/>
</dbReference>
<comment type="caution">
    <text evidence="2">The sequence shown here is derived from an EMBL/GenBank/DDBJ whole genome shotgun (WGS) entry which is preliminary data.</text>
</comment>
<keyword evidence="1" id="KW-0732">Signal</keyword>
<accession>A0ABV6H6F5</accession>
<organism evidence="2 3">
    <name type="scientific">Gordonia phosphorivorans</name>
    <dbReference type="NCBI Taxonomy" id="1056982"/>
    <lineage>
        <taxon>Bacteria</taxon>
        <taxon>Bacillati</taxon>
        <taxon>Actinomycetota</taxon>
        <taxon>Actinomycetes</taxon>
        <taxon>Mycobacteriales</taxon>
        <taxon>Gordoniaceae</taxon>
        <taxon>Gordonia</taxon>
    </lineage>
</organism>
<protein>
    <recommendedName>
        <fullName evidence="4">Lipoprotein</fullName>
    </recommendedName>
</protein>
<feature type="chain" id="PRO_5047184313" description="Lipoprotein" evidence="1">
    <location>
        <begin position="26"/>
        <end position="110"/>
    </location>
</feature>
<evidence type="ECO:0008006" key="4">
    <source>
        <dbReference type="Google" id="ProtNLM"/>
    </source>
</evidence>
<gene>
    <name evidence="2" type="ORF">ACFFJD_06320</name>
</gene>
<keyword evidence="3" id="KW-1185">Reference proteome</keyword>
<feature type="signal peptide" evidence="1">
    <location>
        <begin position="1"/>
        <end position="25"/>
    </location>
</feature>
<evidence type="ECO:0000313" key="2">
    <source>
        <dbReference type="EMBL" id="MFC0314463.1"/>
    </source>
</evidence>
<name>A0ABV6H6F5_9ACTN</name>
<evidence type="ECO:0000256" key="1">
    <source>
        <dbReference type="SAM" id="SignalP"/>
    </source>
</evidence>
<dbReference type="PROSITE" id="PS51257">
    <property type="entry name" value="PROKAR_LIPOPROTEIN"/>
    <property type="match status" value="1"/>
</dbReference>
<reference evidence="2 3" key="1">
    <citation type="submission" date="2024-09" db="EMBL/GenBank/DDBJ databases">
        <authorList>
            <person name="Sun Q."/>
            <person name="Mori K."/>
        </authorList>
    </citation>
    <scope>NUCLEOTIDE SEQUENCE [LARGE SCALE GENOMIC DNA]</scope>
    <source>
        <strain evidence="2 3">CCM 7957</strain>
    </source>
</reference>
<dbReference type="Proteomes" id="UP001589783">
    <property type="component" value="Unassembled WGS sequence"/>
</dbReference>
<evidence type="ECO:0000313" key="3">
    <source>
        <dbReference type="Proteomes" id="UP001589783"/>
    </source>
</evidence>
<proteinExistence type="predicted"/>